<dbReference type="InterPro" id="IPR011701">
    <property type="entry name" value="MFS"/>
</dbReference>
<feature type="transmembrane region" description="Helical" evidence="4">
    <location>
        <begin position="364"/>
        <end position="380"/>
    </location>
</feature>
<dbReference type="Pfam" id="PF07690">
    <property type="entry name" value="MFS_1"/>
    <property type="match status" value="1"/>
</dbReference>
<dbReference type="GO" id="GO:0022857">
    <property type="term" value="F:transmembrane transporter activity"/>
    <property type="evidence" value="ECO:0007669"/>
    <property type="project" value="InterPro"/>
</dbReference>
<evidence type="ECO:0000313" key="6">
    <source>
        <dbReference type="Proteomes" id="UP001310022"/>
    </source>
</evidence>
<dbReference type="AlphaFoldDB" id="A0AAN4W125"/>
<dbReference type="InterPro" id="IPR036259">
    <property type="entry name" value="MFS_trans_sf"/>
</dbReference>
<dbReference type="EMBL" id="BQKE01000002">
    <property type="protein sequence ID" value="GJM63383.1"/>
    <property type="molecule type" value="Genomic_DNA"/>
</dbReference>
<reference evidence="5 6" key="1">
    <citation type="submission" date="2021-12" db="EMBL/GenBank/DDBJ databases">
        <title>Genome sequencing of bacteria with rrn-lacking chromosome and rrn-plasmid.</title>
        <authorList>
            <person name="Anda M."/>
            <person name="Iwasaki W."/>
        </authorList>
    </citation>
    <scope>NUCLEOTIDE SEQUENCE [LARGE SCALE GENOMIC DNA]</scope>
    <source>
        <strain evidence="5 6">NBRC 15940</strain>
    </source>
</reference>
<dbReference type="SUPFAM" id="SSF103473">
    <property type="entry name" value="MFS general substrate transporter"/>
    <property type="match status" value="1"/>
</dbReference>
<feature type="transmembrane region" description="Helical" evidence="4">
    <location>
        <begin position="85"/>
        <end position="103"/>
    </location>
</feature>
<protein>
    <submittedName>
        <fullName evidence="5">MFS transporter</fullName>
    </submittedName>
</protein>
<comment type="caution">
    <text evidence="5">The sequence shown here is derived from an EMBL/GenBank/DDBJ whole genome shotgun (WGS) entry which is preliminary data.</text>
</comment>
<feature type="transmembrane region" description="Helical" evidence="4">
    <location>
        <begin position="300"/>
        <end position="323"/>
    </location>
</feature>
<feature type="transmembrane region" description="Helical" evidence="4">
    <location>
        <begin position="248"/>
        <end position="266"/>
    </location>
</feature>
<gene>
    <name evidence="5" type="ORF">PEDI_39350</name>
</gene>
<organism evidence="5 6">
    <name type="scientific">Persicobacter diffluens</name>
    <dbReference type="NCBI Taxonomy" id="981"/>
    <lineage>
        <taxon>Bacteria</taxon>
        <taxon>Pseudomonadati</taxon>
        <taxon>Bacteroidota</taxon>
        <taxon>Cytophagia</taxon>
        <taxon>Cytophagales</taxon>
        <taxon>Persicobacteraceae</taxon>
        <taxon>Persicobacter</taxon>
    </lineage>
</organism>
<sequence>MTKIDNSSISLKVIRQNPMYTYLLVLSMAAAAGFQGWRTLFNNFAVDEIGLNGFNVGFVQSVREIPGFLSMLVVYLLLVFKEHRLSAYSVMFLGLGVALTGLFPSYFGLATTTMIMSIGFHYFETTNQSLTLQYFSHQQAPIVFAQIRSITAVSNIGVGALIFGMSAYFTYQQQYIVLGAFAIIIGAWALSRNPADDSKPAQHKKLLIRKKYWLFYMLNFLSGARRQIFVVFAVFLLVKKYEFSIQEITILFVANNIIAYFFNPLIAKAINRFGERKVLSMEYASLFLIFIAYATVENRWIVAGLYILDHIFFNFSIAIKTFFQKTADPKDIAPSMAMAFTINHIAAVVIPVVGGALWLLNWKIPFISAAILCLCSLYFAQRIRIPGREVSVECPIEKEVSN</sequence>
<feature type="transmembrane region" description="Helical" evidence="4">
    <location>
        <begin position="278"/>
        <end position="294"/>
    </location>
</feature>
<dbReference type="Proteomes" id="UP001310022">
    <property type="component" value="Unassembled WGS sequence"/>
</dbReference>
<keyword evidence="3 4" id="KW-0472">Membrane</keyword>
<evidence type="ECO:0000256" key="1">
    <source>
        <dbReference type="ARBA" id="ARBA00022692"/>
    </source>
</evidence>
<dbReference type="Gene3D" id="1.20.1250.20">
    <property type="entry name" value="MFS general substrate transporter like domains"/>
    <property type="match status" value="2"/>
</dbReference>
<dbReference type="RefSeq" id="WP_338238552.1">
    <property type="nucleotide sequence ID" value="NZ_BQKE01000002.1"/>
</dbReference>
<feature type="transmembrane region" description="Helical" evidence="4">
    <location>
        <begin position="20"/>
        <end position="37"/>
    </location>
</feature>
<evidence type="ECO:0000256" key="4">
    <source>
        <dbReference type="SAM" id="Phobius"/>
    </source>
</evidence>
<evidence type="ECO:0000256" key="2">
    <source>
        <dbReference type="ARBA" id="ARBA00022989"/>
    </source>
</evidence>
<feature type="transmembrane region" description="Helical" evidence="4">
    <location>
        <begin position="212"/>
        <end position="236"/>
    </location>
</feature>
<name>A0AAN4W125_9BACT</name>
<feature type="transmembrane region" description="Helical" evidence="4">
    <location>
        <begin position="175"/>
        <end position="191"/>
    </location>
</feature>
<keyword evidence="6" id="KW-1185">Reference proteome</keyword>
<evidence type="ECO:0000256" key="3">
    <source>
        <dbReference type="ARBA" id="ARBA00023136"/>
    </source>
</evidence>
<evidence type="ECO:0000313" key="5">
    <source>
        <dbReference type="EMBL" id="GJM63383.1"/>
    </source>
</evidence>
<feature type="transmembrane region" description="Helical" evidence="4">
    <location>
        <begin position="335"/>
        <end position="358"/>
    </location>
</feature>
<keyword evidence="2 4" id="KW-1133">Transmembrane helix</keyword>
<dbReference type="PANTHER" id="PTHR23518:SF2">
    <property type="entry name" value="MAJOR FACILITATOR SUPERFAMILY TRANSPORTER"/>
    <property type="match status" value="1"/>
</dbReference>
<dbReference type="PANTHER" id="PTHR23518">
    <property type="entry name" value="C-METHYLTRANSFERASE"/>
    <property type="match status" value="1"/>
</dbReference>
<proteinExistence type="predicted"/>
<keyword evidence="1 4" id="KW-0812">Transmembrane</keyword>
<accession>A0AAN4W125</accession>
<feature type="transmembrane region" description="Helical" evidence="4">
    <location>
        <begin position="57"/>
        <end position="78"/>
    </location>
</feature>